<feature type="transmembrane region" description="Helical" evidence="1">
    <location>
        <begin position="755"/>
        <end position="776"/>
    </location>
</feature>
<evidence type="ECO:0000313" key="2">
    <source>
        <dbReference type="EMBL" id="KAK0463709.1"/>
    </source>
</evidence>
<reference evidence="2" key="1">
    <citation type="submission" date="2023-06" db="EMBL/GenBank/DDBJ databases">
        <authorList>
            <consortium name="Lawrence Berkeley National Laboratory"/>
            <person name="Ahrendt S."/>
            <person name="Sahu N."/>
            <person name="Indic B."/>
            <person name="Wong-Bajracharya J."/>
            <person name="Merenyi Z."/>
            <person name="Ke H.-M."/>
            <person name="Monk M."/>
            <person name="Kocsube S."/>
            <person name="Drula E."/>
            <person name="Lipzen A."/>
            <person name="Balint B."/>
            <person name="Henrissat B."/>
            <person name="Andreopoulos B."/>
            <person name="Martin F.M."/>
            <person name="Harder C.B."/>
            <person name="Rigling D."/>
            <person name="Ford K.L."/>
            <person name="Foster G.D."/>
            <person name="Pangilinan J."/>
            <person name="Papanicolaou A."/>
            <person name="Barry K."/>
            <person name="LaButti K."/>
            <person name="Viragh M."/>
            <person name="Koriabine M."/>
            <person name="Yan M."/>
            <person name="Riley R."/>
            <person name="Champramary S."/>
            <person name="Plett K.L."/>
            <person name="Tsai I.J."/>
            <person name="Slot J."/>
            <person name="Sipos G."/>
            <person name="Plett J."/>
            <person name="Nagy L.G."/>
            <person name="Grigoriev I.V."/>
        </authorList>
    </citation>
    <scope>NUCLEOTIDE SEQUENCE</scope>
    <source>
        <strain evidence="2">CCBAS 213</strain>
    </source>
</reference>
<gene>
    <name evidence="2" type="ORF">EV420DRAFT_1638634</name>
</gene>
<dbReference type="InterPro" id="IPR001202">
    <property type="entry name" value="WW_dom"/>
</dbReference>
<keyword evidence="1" id="KW-1133">Transmembrane helix</keyword>
<dbReference type="AlphaFoldDB" id="A0AA39TUA1"/>
<keyword evidence="1" id="KW-0472">Membrane</keyword>
<keyword evidence="3" id="KW-1185">Reference proteome</keyword>
<keyword evidence="1" id="KW-0812">Transmembrane</keyword>
<dbReference type="RefSeq" id="XP_060335019.1">
    <property type="nucleotide sequence ID" value="XM_060476854.1"/>
</dbReference>
<feature type="transmembrane region" description="Helical" evidence="1">
    <location>
        <begin position="629"/>
        <end position="647"/>
    </location>
</feature>
<comment type="caution">
    <text evidence="2">The sequence shown here is derived from an EMBL/GenBank/DDBJ whole genome shotgun (WGS) entry which is preliminary data.</text>
</comment>
<dbReference type="GeneID" id="85360402"/>
<dbReference type="Gene3D" id="2.20.70.10">
    <property type="match status" value="1"/>
</dbReference>
<organism evidence="2 3">
    <name type="scientific">Armillaria tabescens</name>
    <name type="common">Ringless honey mushroom</name>
    <name type="synonym">Agaricus tabescens</name>
    <dbReference type="NCBI Taxonomy" id="1929756"/>
    <lineage>
        <taxon>Eukaryota</taxon>
        <taxon>Fungi</taxon>
        <taxon>Dikarya</taxon>
        <taxon>Basidiomycota</taxon>
        <taxon>Agaricomycotina</taxon>
        <taxon>Agaricomycetes</taxon>
        <taxon>Agaricomycetidae</taxon>
        <taxon>Agaricales</taxon>
        <taxon>Marasmiineae</taxon>
        <taxon>Physalacriaceae</taxon>
        <taxon>Desarmillaria</taxon>
    </lineage>
</organism>
<feature type="transmembrane region" description="Helical" evidence="1">
    <location>
        <begin position="659"/>
        <end position="681"/>
    </location>
</feature>
<proteinExistence type="predicted"/>
<protein>
    <recommendedName>
        <fullName evidence="4">WW domain-containing protein</fullName>
    </recommendedName>
</protein>
<evidence type="ECO:0008006" key="4">
    <source>
        <dbReference type="Google" id="ProtNLM"/>
    </source>
</evidence>
<accession>A0AA39TUA1</accession>
<sequence>MSSASTSSTFKSSLPQTEWRWIRQILIEAVLLSSAIKLHLLPSPVWMIWVASSPSRHASQSLPRPLPSRPVLSRMILKVASDQLIDESSPPLSRALAGAMARPHLDTVLLRRSQRLLYQVPHWQMNQSLLPLRTKPGPWGIRPSHCDKFYFSETSSSLIGTDDYTKSPFASVFPTSYINSFAFQFLQSPFSDNEVRNAAVRVAKSSQSVVLLQGSAVESASVSHCDVHSFSKISSSRGVGSIDPDVASNIPHIVISGDTSPSRESTGQVAESSELTVLPQSSTLACTDDWSRDEKEFQECLPCGISHYARKSYIDELAIAKFTVPAMQTEFSTCISPQTGEEKVLPEGWTKHTHSDGKPYFYHDNDKVITEEWLYDRAIAEKLSRYISILNDAISKRAESFGRIKSWHLYVEIVEYEEPSWEGDNCCRCRYYFVNHDEECIFWLSEFRLDDHLWELRGDMSPDFIRKFLEYWSHQYFFSDIHRLTKVQWNAVKDYDLLAKADVNMSDTSTVTWSIDKLKNMSKNIIIAETSYMMALLHNQILNYYDQRNVRTNRNESTSGSDHNKELTQIISFFEPQLTVSFKIANILLFYAPIKHYTLLNKVWDDRMLMDQRTVLVEQTISKLNLSNGLATVLLAVNVAFLAIPSVDNMGANQQFSVTKILVCFSVVLSLGSIIIGLFFIHQYTTLKQVDSSVVISFLERHWQMKLGFERLAIISSVPDALLMWGPNVKFRITSFLVSFLSMCFEAPNAPSLKAFVILAYVLITALGLWCTFFFWEGSDQWIDRFFKLMFQRDLFSDRKNSLRFISSFSEKLRRFPLELELADGLAGEKQHFAHGHQRRMVDQKALESLFSITDL</sequence>
<evidence type="ECO:0000256" key="1">
    <source>
        <dbReference type="SAM" id="Phobius"/>
    </source>
</evidence>
<dbReference type="Proteomes" id="UP001175211">
    <property type="component" value="Unassembled WGS sequence"/>
</dbReference>
<dbReference type="CDD" id="cd00201">
    <property type="entry name" value="WW"/>
    <property type="match status" value="1"/>
</dbReference>
<dbReference type="EMBL" id="JAUEPS010000007">
    <property type="protein sequence ID" value="KAK0463709.1"/>
    <property type="molecule type" value="Genomic_DNA"/>
</dbReference>
<name>A0AA39TUA1_ARMTA</name>
<evidence type="ECO:0000313" key="3">
    <source>
        <dbReference type="Proteomes" id="UP001175211"/>
    </source>
</evidence>